<dbReference type="CDD" id="cd09294">
    <property type="entry name" value="SmpB"/>
    <property type="match status" value="1"/>
</dbReference>
<sequence length="159" mass="18553">MAKKKKAPTSNTIALNKKAKHDYFIEEKFEAGLELQGWEVKACREGKAQLTDSYVLFKDGQAWLLGARIQPLISASTHYVTEPDRTRRLLLNRKEIAKLMASVEQKGYTCVCTALYWKKHLIKCEIALAKGKALHDKRDTEKERDWNREKQRLMRHDHR</sequence>
<keyword evidence="6" id="KW-1185">Reference proteome</keyword>
<comment type="subcellular location">
    <subcellularLocation>
        <location evidence="3">Cytoplasm</location>
    </subcellularLocation>
    <text evidence="3">The tmRNA-SmpB complex associates with stalled 70S ribosomes.</text>
</comment>
<feature type="region of interest" description="Disordered" evidence="4">
    <location>
        <begin position="138"/>
        <end position="159"/>
    </location>
</feature>
<reference evidence="5 6" key="1">
    <citation type="submission" date="2019-05" db="EMBL/GenBank/DDBJ databases">
        <title>Microbulbifer harenosus sp. nov., an alginate-degrading bacterium isolated from coastal sand.</title>
        <authorList>
            <person name="Huang H."/>
            <person name="Mo K."/>
            <person name="Bao S."/>
        </authorList>
    </citation>
    <scope>NUCLEOTIDE SEQUENCE [LARGE SCALE GENOMIC DNA]</scope>
    <source>
        <strain evidence="5 6">HB161719</strain>
    </source>
</reference>
<dbReference type="RefSeq" id="WP_138233703.1">
    <property type="nucleotide sequence ID" value="NZ_CP185860.1"/>
</dbReference>
<dbReference type="PANTHER" id="PTHR30308:SF2">
    <property type="entry name" value="SSRA-BINDING PROTEIN"/>
    <property type="match status" value="1"/>
</dbReference>
<dbReference type="NCBIfam" id="NF003843">
    <property type="entry name" value="PRK05422.1"/>
    <property type="match status" value="1"/>
</dbReference>
<comment type="caution">
    <text evidence="5">The sequence shown here is derived from an EMBL/GenBank/DDBJ whole genome shotgun (WGS) entry which is preliminary data.</text>
</comment>
<organism evidence="5 6">
    <name type="scientific">Microbulbifer harenosus</name>
    <dbReference type="NCBI Taxonomy" id="2576840"/>
    <lineage>
        <taxon>Bacteria</taxon>
        <taxon>Pseudomonadati</taxon>
        <taxon>Pseudomonadota</taxon>
        <taxon>Gammaproteobacteria</taxon>
        <taxon>Cellvibrionales</taxon>
        <taxon>Microbulbiferaceae</taxon>
        <taxon>Microbulbifer</taxon>
    </lineage>
</organism>
<keyword evidence="2 3" id="KW-0694">RNA-binding</keyword>
<dbReference type="PANTHER" id="PTHR30308">
    <property type="entry name" value="TMRNA-BINDING COMPONENT OF TRANS-TRANSLATION TAGGING COMPLEX"/>
    <property type="match status" value="1"/>
</dbReference>
<dbReference type="SUPFAM" id="SSF74982">
    <property type="entry name" value="Small protein B (SmpB)"/>
    <property type="match status" value="1"/>
</dbReference>
<dbReference type="InterPro" id="IPR023620">
    <property type="entry name" value="SmpB"/>
</dbReference>
<evidence type="ECO:0000313" key="6">
    <source>
        <dbReference type="Proteomes" id="UP000306791"/>
    </source>
</evidence>
<name>A0ABY2UMH0_9GAMM</name>
<dbReference type="HAMAP" id="MF_00023">
    <property type="entry name" value="SmpB"/>
    <property type="match status" value="1"/>
</dbReference>
<dbReference type="Pfam" id="PF01668">
    <property type="entry name" value="SmpB"/>
    <property type="match status" value="1"/>
</dbReference>
<comment type="similarity">
    <text evidence="3">Belongs to the SmpB family.</text>
</comment>
<accession>A0ABY2UMH0</accession>
<gene>
    <name evidence="3 5" type="primary">smpB</name>
    <name evidence="5" type="ORF">FDY93_00040</name>
</gene>
<dbReference type="InterPro" id="IPR000037">
    <property type="entry name" value="SsrA-bd_prot"/>
</dbReference>
<evidence type="ECO:0000256" key="2">
    <source>
        <dbReference type="ARBA" id="ARBA00022884"/>
    </source>
</evidence>
<keyword evidence="1 3" id="KW-0963">Cytoplasm</keyword>
<dbReference type="Proteomes" id="UP000306791">
    <property type="component" value="Unassembled WGS sequence"/>
</dbReference>
<evidence type="ECO:0000313" key="5">
    <source>
        <dbReference type="EMBL" id="TLM79815.1"/>
    </source>
</evidence>
<proteinExistence type="inferred from homology"/>
<dbReference type="Gene3D" id="2.40.280.10">
    <property type="match status" value="1"/>
</dbReference>
<evidence type="ECO:0000256" key="4">
    <source>
        <dbReference type="SAM" id="MobiDB-lite"/>
    </source>
</evidence>
<protein>
    <recommendedName>
        <fullName evidence="3">SsrA-binding protein</fullName>
    </recommendedName>
    <alternativeName>
        <fullName evidence="3">Small protein B</fullName>
    </alternativeName>
</protein>
<evidence type="ECO:0000256" key="3">
    <source>
        <dbReference type="HAMAP-Rule" id="MF_00023"/>
    </source>
</evidence>
<dbReference type="EMBL" id="VANI01000001">
    <property type="protein sequence ID" value="TLM79815.1"/>
    <property type="molecule type" value="Genomic_DNA"/>
</dbReference>
<comment type="function">
    <text evidence="3">Required for rescue of stalled ribosomes mediated by trans-translation. Binds to transfer-messenger RNA (tmRNA), required for stable association of tmRNA with ribosomes. tmRNA and SmpB together mimic tRNA shape, replacing the anticodon stem-loop with SmpB. tmRNA is encoded by the ssrA gene; the 2 termini fold to resemble tRNA(Ala) and it encodes a 'tag peptide', a short internal open reading frame. During trans-translation Ala-aminoacylated tmRNA acts like a tRNA, entering the A-site of stalled ribosomes, displacing the stalled mRNA. The ribosome then switches to translate the ORF on the tmRNA; the nascent peptide is terminated with the 'tag peptide' encoded by the tmRNA and targeted for degradation. The ribosome is freed to recommence translation, which seems to be the essential function of trans-translation.</text>
</comment>
<evidence type="ECO:0000256" key="1">
    <source>
        <dbReference type="ARBA" id="ARBA00022490"/>
    </source>
</evidence>
<dbReference type="NCBIfam" id="TIGR00086">
    <property type="entry name" value="smpB"/>
    <property type="match status" value="1"/>
</dbReference>